<dbReference type="InterPro" id="IPR021265">
    <property type="entry name" value="DUF2842"/>
</dbReference>
<dbReference type="AlphaFoldDB" id="A0A8G0ZRU2"/>
<dbReference type="EMBL" id="CP069370">
    <property type="protein sequence ID" value="QYZ70261.1"/>
    <property type="molecule type" value="Genomic_DNA"/>
</dbReference>
<name>A0A8G0ZRU2_9RHOB</name>
<keyword evidence="1" id="KW-1133">Transmembrane helix</keyword>
<evidence type="ECO:0000256" key="1">
    <source>
        <dbReference type="SAM" id="Phobius"/>
    </source>
</evidence>
<proteinExistence type="predicted"/>
<protein>
    <submittedName>
        <fullName evidence="2">DUF2842 domain-containing protein</fullName>
    </submittedName>
</protein>
<dbReference type="Proteomes" id="UP000826300">
    <property type="component" value="Chromosome"/>
</dbReference>
<organism evidence="2 3">
    <name type="scientific">Neotabrizicola shimadae</name>
    <dbReference type="NCBI Taxonomy" id="2807096"/>
    <lineage>
        <taxon>Bacteria</taxon>
        <taxon>Pseudomonadati</taxon>
        <taxon>Pseudomonadota</taxon>
        <taxon>Alphaproteobacteria</taxon>
        <taxon>Rhodobacterales</taxon>
        <taxon>Paracoccaceae</taxon>
        <taxon>Neotabrizicola</taxon>
    </lineage>
</organism>
<evidence type="ECO:0000313" key="2">
    <source>
        <dbReference type="EMBL" id="QYZ70261.1"/>
    </source>
</evidence>
<dbReference type="Pfam" id="PF11003">
    <property type="entry name" value="DUF2842"/>
    <property type="match status" value="1"/>
</dbReference>
<evidence type="ECO:0000313" key="3">
    <source>
        <dbReference type="Proteomes" id="UP000826300"/>
    </source>
</evidence>
<dbReference type="KEGG" id="nsm:JO391_01605"/>
<keyword evidence="1" id="KW-0472">Membrane</keyword>
<dbReference type="RefSeq" id="WP_220662477.1">
    <property type="nucleotide sequence ID" value="NZ_CP069370.1"/>
</dbReference>
<feature type="transmembrane region" description="Helical" evidence="1">
    <location>
        <begin position="12"/>
        <end position="33"/>
    </location>
</feature>
<keyword evidence="1" id="KW-0812">Transmembrane</keyword>
<reference evidence="2" key="1">
    <citation type="submission" date="2021-02" db="EMBL/GenBank/DDBJ databases">
        <title>Rhodobacter shimadae sp. nov., an aerobic anoxygenic phototrophic bacterium isolated from a hot spring.</title>
        <authorList>
            <person name="Muramatsu S."/>
            <person name="Haruta S."/>
            <person name="Hirose S."/>
            <person name="Hanada S."/>
        </authorList>
    </citation>
    <scope>NUCLEOTIDE SEQUENCE</scope>
    <source>
        <strain evidence="2">N10</strain>
    </source>
</reference>
<keyword evidence="3" id="KW-1185">Reference proteome</keyword>
<sequence length="81" mass="8993">MALGYKTRKRLAILILLVGMPLYVVAAVTLVGLFDRPPLWLEFLIYVALGIVWILPLRTIFRGVAQADPDEKKAEGQDPSA</sequence>
<feature type="transmembrane region" description="Helical" evidence="1">
    <location>
        <begin position="39"/>
        <end position="57"/>
    </location>
</feature>
<accession>A0A8G0ZRU2</accession>
<gene>
    <name evidence="2" type="ORF">JO391_01605</name>
</gene>